<dbReference type="Gene3D" id="2.60.40.10">
    <property type="entry name" value="Immunoglobulins"/>
    <property type="match status" value="3"/>
</dbReference>
<proteinExistence type="predicted"/>
<feature type="chain" id="PRO_5045573079" evidence="2">
    <location>
        <begin position="24"/>
        <end position="459"/>
    </location>
</feature>
<evidence type="ECO:0000259" key="3">
    <source>
        <dbReference type="SMART" id="SM00089"/>
    </source>
</evidence>
<evidence type="ECO:0000313" key="5">
    <source>
        <dbReference type="Proteomes" id="UP001595462"/>
    </source>
</evidence>
<feature type="region of interest" description="Disordered" evidence="1">
    <location>
        <begin position="28"/>
        <end position="52"/>
    </location>
</feature>
<dbReference type="SUPFAM" id="SSF49299">
    <property type="entry name" value="PKD domain"/>
    <property type="match status" value="2"/>
</dbReference>
<dbReference type="Proteomes" id="UP001595462">
    <property type="component" value="Unassembled WGS sequence"/>
</dbReference>
<evidence type="ECO:0000256" key="2">
    <source>
        <dbReference type="SAM" id="SignalP"/>
    </source>
</evidence>
<dbReference type="PROSITE" id="PS51257">
    <property type="entry name" value="PROKAR_LIPOPROTEIN"/>
    <property type="match status" value="1"/>
</dbReference>
<gene>
    <name evidence="4" type="ORF">ACFOSU_01055</name>
</gene>
<feature type="domain" description="PKD/Chitinase" evidence="3">
    <location>
        <begin position="237"/>
        <end position="331"/>
    </location>
</feature>
<dbReference type="PANTHER" id="PTHR46182">
    <property type="entry name" value="FI19480P1"/>
    <property type="match status" value="1"/>
</dbReference>
<evidence type="ECO:0000256" key="1">
    <source>
        <dbReference type="SAM" id="MobiDB-lite"/>
    </source>
</evidence>
<protein>
    <submittedName>
        <fullName evidence="4">PKD domain-containing protein</fullName>
    </submittedName>
</protein>
<feature type="compositionally biased region" description="Low complexity" evidence="1">
    <location>
        <begin position="30"/>
        <end position="48"/>
    </location>
</feature>
<accession>A0ABV7EKX5</accession>
<reference evidence="5" key="1">
    <citation type="journal article" date="2019" name="Int. J. Syst. Evol. Microbiol.">
        <title>The Global Catalogue of Microorganisms (GCM) 10K type strain sequencing project: providing services to taxonomists for standard genome sequencing and annotation.</title>
        <authorList>
            <consortium name="The Broad Institute Genomics Platform"/>
            <consortium name="The Broad Institute Genome Sequencing Center for Infectious Disease"/>
            <person name="Wu L."/>
            <person name="Ma J."/>
        </authorList>
    </citation>
    <scope>NUCLEOTIDE SEQUENCE [LARGE SCALE GENOMIC DNA]</scope>
    <source>
        <strain evidence="5">KCTC 52640</strain>
    </source>
</reference>
<feature type="domain" description="PKD/Chitinase" evidence="3">
    <location>
        <begin position="147"/>
        <end position="235"/>
    </location>
</feature>
<organism evidence="4 5">
    <name type="scientific">Salinisphaera aquimarina</name>
    <dbReference type="NCBI Taxonomy" id="2094031"/>
    <lineage>
        <taxon>Bacteria</taxon>
        <taxon>Pseudomonadati</taxon>
        <taxon>Pseudomonadota</taxon>
        <taxon>Gammaproteobacteria</taxon>
        <taxon>Salinisphaerales</taxon>
        <taxon>Salinisphaeraceae</taxon>
        <taxon>Salinisphaera</taxon>
    </lineage>
</organism>
<comment type="caution">
    <text evidence="4">The sequence shown here is derived from an EMBL/GenBank/DDBJ whole genome shotgun (WGS) entry which is preliminary data.</text>
</comment>
<dbReference type="SMART" id="SM00089">
    <property type="entry name" value="PKD"/>
    <property type="match status" value="3"/>
</dbReference>
<dbReference type="EMBL" id="JBHRSS010000001">
    <property type="protein sequence ID" value="MFC3102475.1"/>
    <property type="molecule type" value="Genomic_DNA"/>
</dbReference>
<sequence>MTRSNRFFRTVFPVLLLFMLAGCGGGSGGSDSNSGSNAGGDSNNGGSSQMLRANAGNDRDVVTGTTVTLDGSQSSTTGDGQLSYDWRLVSKPSGSDAVLTRAQAATPSFTADADGAYVAQLVLGSGAQESPADQVTITATRGNTRPSADAGADQNVKTGALVTLDGGASADADGNTLTYRWSVTSRPAASKAPLSNSTTRTPSFTAGVAGRYVVSLVVSDGTVSSRADSVVVIASQGNSVPVAEAGANQEIATGATVQLDGRASSDADGDTLSYSWRIVSQPQGSAAGLANPNSARPSLTTDALGDYVIELVASDGQASSVADRLVVSAGPVLALFLYDNEQQAIIRAPNQVTTAADVEEGTGDRTIVNVPLSRFVFRAVGRDYTIQDVSTEIIATPSGRTLDPNFQNFDNGVIPMGTTVEFTTNASSVTGSGIYDFVFTFTIVETGEKYRFAYRLTVN</sequence>
<dbReference type="RefSeq" id="WP_380685577.1">
    <property type="nucleotide sequence ID" value="NZ_JBHRSS010000001.1"/>
</dbReference>
<dbReference type="InterPro" id="IPR013783">
    <property type="entry name" value="Ig-like_fold"/>
</dbReference>
<name>A0ABV7EKX5_9GAMM</name>
<dbReference type="InterPro" id="IPR029865">
    <property type="entry name" value="KIAA0319-like"/>
</dbReference>
<feature type="signal peptide" evidence="2">
    <location>
        <begin position="1"/>
        <end position="23"/>
    </location>
</feature>
<dbReference type="Pfam" id="PF22352">
    <property type="entry name" value="K319L-like_PKD"/>
    <property type="match status" value="3"/>
</dbReference>
<keyword evidence="5" id="KW-1185">Reference proteome</keyword>
<dbReference type="CDD" id="cd00146">
    <property type="entry name" value="PKD"/>
    <property type="match status" value="1"/>
</dbReference>
<dbReference type="InterPro" id="IPR035986">
    <property type="entry name" value="PKD_dom_sf"/>
</dbReference>
<dbReference type="PANTHER" id="PTHR46182:SF2">
    <property type="entry name" value="FI19480P1"/>
    <property type="match status" value="1"/>
</dbReference>
<feature type="domain" description="PKD/Chitinase" evidence="3">
    <location>
        <begin position="52"/>
        <end position="142"/>
    </location>
</feature>
<evidence type="ECO:0000313" key="4">
    <source>
        <dbReference type="EMBL" id="MFC3102475.1"/>
    </source>
</evidence>
<keyword evidence="2" id="KW-0732">Signal</keyword>
<dbReference type="InterPro" id="IPR022409">
    <property type="entry name" value="PKD/Chitinase_dom"/>
</dbReference>